<protein>
    <submittedName>
        <fullName evidence="1">Uncharacterized protein</fullName>
    </submittedName>
</protein>
<sequence>MWRNGDRRSRRRSRNGVGKRPLLSIYGSEIFGESRLLAPCPSACQFYRCLIDATKVQQRGRGRATPPHPSAAIAFSCISQIGRQSARPALDRDIMFAVTLRDCHFCHRHYRAIVHVRSHCGVSAPRTKGRFVTASSV</sequence>
<reference evidence="1 2" key="1">
    <citation type="journal article" date="2019" name="Commun. Biol.">
        <title>The bagworm genome reveals a unique fibroin gene that provides high tensile strength.</title>
        <authorList>
            <person name="Kono N."/>
            <person name="Nakamura H."/>
            <person name="Ohtoshi R."/>
            <person name="Tomita M."/>
            <person name="Numata K."/>
            <person name="Arakawa K."/>
        </authorList>
    </citation>
    <scope>NUCLEOTIDE SEQUENCE [LARGE SCALE GENOMIC DNA]</scope>
</reference>
<keyword evidence="2" id="KW-1185">Reference proteome</keyword>
<organism evidence="1 2">
    <name type="scientific">Eumeta variegata</name>
    <name type="common">Bagworm moth</name>
    <name type="synonym">Eumeta japonica</name>
    <dbReference type="NCBI Taxonomy" id="151549"/>
    <lineage>
        <taxon>Eukaryota</taxon>
        <taxon>Metazoa</taxon>
        <taxon>Ecdysozoa</taxon>
        <taxon>Arthropoda</taxon>
        <taxon>Hexapoda</taxon>
        <taxon>Insecta</taxon>
        <taxon>Pterygota</taxon>
        <taxon>Neoptera</taxon>
        <taxon>Endopterygota</taxon>
        <taxon>Lepidoptera</taxon>
        <taxon>Glossata</taxon>
        <taxon>Ditrysia</taxon>
        <taxon>Tineoidea</taxon>
        <taxon>Psychidae</taxon>
        <taxon>Oiketicinae</taxon>
        <taxon>Eumeta</taxon>
    </lineage>
</organism>
<proteinExistence type="predicted"/>
<evidence type="ECO:0000313" key="1">
    <source>
        <dbReference type="EMBL" id="GBP82749.1"/>
    </source>
</evidence>
<dbReference type="AlphaFoldDB" id="A0A4C1Z770"/>
<gene>
    <name evidence="1" type="ORF">EVAR_76828_1</name>
</gene>
<name>A0A4C1Z770_EUMVA</name>
<accession>A0A4C1Z770</accession>
<dbReference type="Proteomes" id="UP000299102">
    <property type="component" value="Unassembled WGS sequence"/>
</dbReference>
<comment type="caution">
    <text evidence="1">The sequence shown here is derived from an EMBL/GenBank/DDBJ whole genome shotgun (WGS) entry which is preliminary data.</text>
</comment>
<evidence type="ECO:0000313" key="2">
    <source>
        <dbReference type="Proteomes" id="UP000299102"/>
    </source>
</evidence>
<dbReference type="EMBL" id="BGZK01001584">
    <property type="protein sequence ID" value="GBP82749.1"/>
    <property type="molecule type" value="Genomic_DNA"/>
</dbReference>